<name>A0A1J5RGN4_9ZZZZ</name>
<evidence type="ECO:0000313" key="2">
    <source>
        <dbReference type="EMBL" id="OIQ91151.1"/>
    </source>
</evidence>
<reference evidence="2" key="1">
    <citation type="submission" date="2016-10" db="EMBL/GenBank/DDBJ databases">
        <title>Sequence of Gallionella enrichment culture.</title>
        <authorList>
            <person name="Poehlein A."/>
            <person name="Muehling M."/>
            <person name="Daniel R."/>
        </authorList>
    </citation>
    <scope>NUCLEOTIDE SEQUENCE</scope>
</reference>
<comment type="caution">
    <text evidence="2">The sequence shown here is derived from an EMBL/GenBank/DDBJ whole genome shotgun (WGS) entry which is preliminary data.</text>
</comment>
<accession>A0A1J5RGN4</accession>
<dbReference type="EMBL" id="MLJW01000268">
    <property type="protein sequence ID" value="OIQ91151.1"/>
    <property type="molecule type" value="Genomic_DNA"/>
</dbReference>
<keyword evidence="1" id="KW-1133">Transmembrane helix</keyword>
<sequence>MFKKILGYVLAPITALLVMVGSAQAALPAGVTTAIDTATTDGTTLGYAFLAMAVVVGVIFWLKGKAH</sequence>
<keyword evidence="1" id="KW-0812">Transmembrane</keyword>
<dbReference type="Pfam" id="PF05356">
    <property type="entry name" value="Phage_Coat_B"/>
    <property type="match status" value="1"/>
</dbReference>
<gene>
    <name evidence="2" type="ORF">GALL_269480</name>
</gene>
<evidence type="ECO:0000256" key="1">
    <source>
        <dbReference type="SAM" id="Phobius"/>
    </source>
</evidence>
<organism evidence="2">
    <name type="scientific">mine drainage metagenome</name>
    <dbReference type="NCBI Taxonomy" id="410659"/>
    <lineage>
        <taxon>unclassified sequences</taxon>
        <taxon>metagenomes</taxon>
        <taxon>ecological metagenomes</taxon>
    </lineage>
</organism>
<dbReference type="InterPro" id="IPR008020">
    <property type="entry name" value="G8P"/>
</dbReference>
<proteinExistence type="predicted"/>
<dbReference type="AlphaFoldDB" id="A0A1J5RGN4"/>
<keyword evidence="1" id="KW-0472">Membrane</keyword>
<protein>
    <submittedName>
        <fullName evidence="2">Uncharacterized protein</fullName>
    </submittedName>
</protein>
<feature type="transmembrane region" description="Helical" evidence="1">
    <location>
        <begin position="44"/>
        <end position="62"/>
    </location>
</feature>